<evidence type="ECO:0000313" key="2">
    <source>
        <dbReference type="EMBL" id="KAF5817702.1"/>
    </source>
</evidence>
<evidence type="ECO:0000256" key="1">
    <source>
        <dbReference type="SAM" id="Phobius"/>
    </source>
</evidence>
<dbReference type="Proteomes" id="UP000215914">
    <property type="component" value="Unassembled WGS sequence"/>
</dbReference>
<organism evidence="2 3">
    <name type="scientific">Helianthus annuus</name>
    <name type="common">Common sunflower</name>
    <dbReference type="NCBI Taxonomy" id="4232"/>
    <lineage>
        <taxon>Eukaryota</taxon>
        <taxon>Viridiplantae</taxon>
        <taxon>Streptophyta</taxon>
        <taxon>Embryophyta</taxon>
        <taxon>Tracheophyta</taxon>
        <taxon>Spermatophyta</taxon>
        <taxon>Magnoliopsida</taxon>
        <taxon>eudicotyledons</taxon>
        <taxon>Gunneridae</taxon>
        <taxon>Pentapetalae</taxon>
        <taxon>asterids</taxon>
        <taxon>campanulids</taxon>
        <taxon>Asterales</taxon>
        <taxon>Asteraceae</taxon>
        <taxon>Asteroideae</taxon>
        <taxon>Heliantheae alliance</taxon>
        <taxon>Heliantheae</taxon>
        <taxon>Helianthus</taxon>
    </lineage>
</organism>
<dbReference type="Gramene" id="mRNA:HanXRQr2_Chr02g0056131">
    <property type="protein sequence ID" value="mRNA:HanXRQr2_Chr02g0056131"/>
    <property type="gene ID" value="HanXRQr2_Chr02g0056131"/>
</dbReference>
<reference evidence="2" key="2">
    <citation type="submission" date="2020-06" db="EMBL/GenBank/DDBJ databases">
        <title>Helianthus annuus Genome sequencing and assembly Release 2.</title>
        <authorList>
            <person name="Gouzy J."/>
            <person name="Langlade N."/>
            <person name="Munos S."/>
        </authorList>
    </citation>
    <scope>NUCLEOTIDE SEQUENCE</scope>
    <source>
        <tissue evidence="2">Leaves</tissue>
    </source>
</reference>
<keyword evidence="1" id="KW-0812">Transmembrane</keyword>
<comment type="caution">
    <text evidence="2">The sequence shown here is derived from an EMBL/GenBank/DDBJ whole genome shotgun (WGS) entry which is preliminary data.</text>
</comment>
<feature type="transmembrane region" description="Helical" evidence="1">
    <location>
        <begin position="35"/>
        <end position="58"/>
    </location>
</feature>
<keyword evidence="1" id="KW-1133">Transmembrane helix</keyword>
<name>A0A9K3NY92_HELAN</name>
<dbReference type="EMBL" id="MNCJ02000317">
    <property type="protein sequence ID" value="KAF5817702.1"/>
    <property type="molecule type" value="Genomic_DNA"/>
</dbReference>
<keyword evidence="1" id="KW-0472">Membrane</keyword>
<gene>
    <name evidence="2" type="ORF">HanXRQr2_Chr02g0056131</name>
</gene>
<evidence type="ECO:0000313" key="3">
    <source>
        <dbReference type="Proteomes" id="UP000215914"/>
    </source>
</evidence>
<protein>
    <submittedName>
        <fullName evidence="2">Uncharacterized protein</fullName>
    </submittedName>
</protein>
<reference evidence="2" key="1">
    <citation type="journal article" date="2017" name="Nature">
        <title>The sunflower genome provides insights into oil metabolism, flowering and Asterid evolution.</title>
        <authorList>
            <person name="Badouin H."/>
            <person name="Gouzy J."/>
            <person name="Grassa C.J."/>
            <person name="Murat F."/>
            <person name="Staton S.E."/>
            <person name="Cottret L."/>
            <person name="Lelandais-Briere C."/>
            <person name="Owens G.L."/>
            <person name="Carrere S."/>
            <person name="Mayjonade B."/>
            <person name="Legrand L."/>
            <person name="Gill N."/>
            <person name="Kane N.C."/>
            <person name="Bowers J.E."/>
            <person name="Hubner S."/>
            <person name="Bellec A."/>
            <person name="Berard A."/>
            <person name="Berges H."/>
            <person name="Blanchet N."/>
            <person name="Boniface M.C."/>
            <person name="Brunel D."/>
            <person name="Catrice O."/>
            <person name="Chaidir N."/>
            <person name="Claudel C."/>
            <person name="Donnadieu C."/>
            <person name="Faraut T."/>
            <person name="Fievet G."/>
            <person name="Helmstetter N."/>
            <person name="King M."/>
            <person name="Knapp S.J."/>
            <person name="Lai Z."/>
            <person name="Le Paslier M.C."/>
            <person name="Lippi Y."/>
            <person name="Lorenzon L."/>
            <person name="Mandel J.R."/>
            <person name="Marage G."/>
            <person name="Marchand G."/>
            <person name="Marquand E."/>
            <person name="Bret-Mestries E."/>
            <person name="Morien E."/>
            <person name="Nambeesan S."/>
            <person name="Nguyen T."/>
            <person name="Pegot-Espagnet P."/>
            <person name="Pouilly N."/>
            <person name="Raftis F."/>
            <person name="Sallet E."/>
            <person name="Schiex T."/>
            <person name="Thomas J."/>
            <person name="Vandecasteele C."/>
            <person name="Vares D."/>
            <person name="Vear F."/>
            <person name="Vautrin S."/>
            <person name="Crespi M."/>
            <person name="Mangin B."/>
            <person name="Burke J.M."/>
            <person name="Salse J."/>
            <person name="Munos S."/>
            <person name="Vincourt P."/>
            <person name="Rieseberg L.H."/>
            <person name="Langlade N.B."/>
        </authorList>
    </citation>
    <scope>NUCLEOTIDE SEQUENCE</scope>
    <source>
        <tissue evidence="2">Leaves</tissue>
    </source>
</reference>
<proteinExistence type="predicted"/>
<keyword evidence="3" id="KW-1185">Reference proteome</keyword>
<sequence length="115" mass="12957">MLRLKQLSPTDQVVTLNSRLLFNQKDKVLFPSVKMLLVCLFLVVIVFHLFFNYFGWLIHENHPYNSPPEPLGMSKTMIMKPTATLVNSTHSLISSKPVYTCGGCGATLQVCQEAE</sequence>
<dbReference type="AlphaFoldDB" id="A0A9K3NY92"/>
<accession>A0A9K3NY92</accession>